<protein>
    <submittedName>
        <fullName evidence="13">3-dehydroquinate synthase</fullName>
    </submittedName>
</protein>
<comment type="cofactor">
    <cofactor evidence="10">
        <name>Zn(2+)</name>
        <dbReference type="ChEBI" id="CHEBI:29105"/>
    </cofactor>
    <text evidence="10">Binds 1 zinc ion per subunit.</text>
</comment>
<evidence type="ECO:0000313" key="13">
    <source>
        <dbReference type="EMBL" id="PWN04462.1"/>
    </source>
</evidence>
<dbReference type="CDD" id="cd08174">
    <property type="entry name" value="G1PDH-like"/>
    <property type="match status" value="1"/>
</dbReference>
<dbReference type="PANTHER" id="PTHR43616:SF5">
    <property type="entry name" value="GLYCEROL DEHYDROGENASE 1"/>
    <property type="match status" value="1"/>
</dbReference>
<keyword evidence="14" id="KW-1185">Reference proteome</keyword>
<dbReference type="GO" id="GO:0016614">
    <property type="term" value="F:oxidoreductase activity, acting on CH-OH group of donors"/>
    <property type="evidence" value="ECO:0007669"/>
    <property type="project" value="InterPro"/>
</dbReference>
<evidence type="ECO:0000256" key="11">
    <source>
        <dbReference type="PIRSR" id="PIRSR000112-2"/>
    </source>
</evidence>
<dbReference type="OrthoDB" id="5198708at2"/>
<dbReference type="GO" id="GO:0046872">
    <property type="term" value="F:metal ion binding"/>
    <property type="evidence" value="ECO:0007669"/>
    <property type="project" value="UniProtKB-KW"/>
</dbReference>
<evidence type="ECO:0000256" key="12">
    <source>
        <dbReference type="PIRSR" id="PIRSR000112-3"/>
    </source>
</evidence>
<dbReference type="Pfam" id="PF13685">
    <property type="entry name" value="Fe-ADH_2"/>
    <property type="match status" value="1"/>
</dbReference>
<feature type="binding site" evidence="11">
    <location>
        <position position="123"/>
    </location>
    <ligand>
        <name>glycerol</name>
        <dbReference type="ChEBI" id="CHEBI:17754"/>
    </ligand>
</feature>
<name>A0A316TQF0_9ACTN</name>
<evidence type="ECO:0000256" key="3">
    <source>
        <dbReference type="ARBA" id="ARBA00022723"/>
    </source>
</evidence>
<feature type="binding site" evidence="10">
    <location>
        <position position="170"/>
    </location>
    <ligand>
        <name>glycerol</name>
        <dbReference type="ChEBI" id="CHEBI:17754"/>
    </ligand>
</feature>
<keyword evidence="4" id="KW-0521">NADP</keyword>
<keyword evidence="8" id="KW-0594">Phospholipid biosynthesis</keyword>
<evidence type="ECO:0000256" key="8">
    <source>
        <dbReference type="ARBA" id="ARBA00023209"/>
    </source>
</evidence>
<keyword evidence="3 10" id="KW-0479">Metal-binding</keyword>
<evidence type="ECO:0000256" key="1">
    <source>
        <dbReference type="ARBA" id="ARBA00022490"/>
    </source>
</evidence>
<dbReference type="GO" id="GO:0008654">
    <property type="term" value="P:phospholipid biosynthetic process"/>
    <property type="evidence" value="ECO:0007669"/>
    <property type="project" value="UniProtKB-KW"/>
</dbReference>
<keyword evidence="2" id="KW-0444">Lipid biosynthesis</keyword>
<feature type="binding site" evidence="12">
    <location>
        <begin position="96"/>
        <end position="100"/>
    </location>
    <ligand>
        <name>NAD(+)</name>
        <dbReference type="ChEBI" id="CHEBI:57540"/>
    </ligand>
</feature>
<dbReference type="Proteomes" id="UP000245507">
    <property type="component" value="Unassembled WGS sequence"/>
</dbReference>
<evidence type="ECO:0000256" key="4">
    <source>
        <dbReference type="ARBA" id="ARBA00022857"/>
    </source>
</evidence>
<reference evidence="13 14" key="1">
    <citation type="submission" date="2018-05" db="EMBL/GenBank/DDBJ databases">
        <title>Nocardioides silvaticus genome.</title>
        <authorList>
            <person name="Li C."/>
            <person name="Wang G."/>
        </authorList>
    </citation>
    <scope>NUCLEOTIDE SEQUENCE [LARGE SCALE GENOMIC DNA]</scope>
    <source>
        <strain evidence="13 14">CCTCC AB 2018079</strain>
    </source>
</reference>
<feature type="binding site" evidence="10">
    <location>
        <position position="263"/>
    </location>
    <ligand>
        <name>glycerol</name>
        <dbReference type="ChEBI" id="CHEBI:17754"/>
    </ligand>
</feature>
<accession>A0A316TQF0</accession>
<comment type="caution">
    <text evidence="13">The sequence shown here is derived from an EMBL/GenBank/DDBJ whole genome shotgun (WGS) entry which is preliminary data.</text>
</comment>
<evidence type="ECO:0000256" key="7">
    <source>
        <dbReference type="ARBA" id="ARBA00023098"/>
    </source>
</evidence>
<dbReference type="InterPro" id="IPR032837">
    <property type="entry name" value="G1PDH"/>
</dbReference>
<dbReference type="EMBL" id="QGDD01000001">
    <property type="protein sequence ID" value="PWN04462.1"/>
    <property type="molecule type" value="Genomic_DNA"/>
</dbReference>
<sequence length="354" mass="37299">MPLLARMLASPLHLDIRAGAVDNLAALLHERAITSGGTVMVAVGTGHGQEIWERIKPTLPNATMFDVWEANLASAGALQEALGQQGYDAVVAIGGGKTIDVAKYAATRAALPMVAVATNLAHDGICSPVASLEHQHGKGSYGVALPLAVVVDLDYVRNAPPEMVRGGIGDAISNLSAIEDWLLAQRERGEAVDGLALAFARTAAEAILHRTDTIEDDEFLIALAEALVLSGMAMSVAGTSRPCSGACHEIVHAIDQIYNVSNHGELAGLGALFATFLRGDDVRFTQIAAALARHGLATRPDQIGLTEEQFVTAVLAAPSTRPDRYTILEHLALSEDEVRERVAAFVSRLRPTGS</sequence>
<evidence type="ECO:0000256" key="9">
    <source>
        <dbReference type="ARBA" id="ARBA00023264"/>
    </source>
</evidence>
<dbReference type="SUPFAM" id="SSF56796">
    <property type="entry name" value="Dehydroquinate synthase-like"/>
    <property type="match status" value="1"/>
</dbReference>
<evidence type="ECO:0000256" key="6">
    <source>
        <dbReference type="ARBA" id="ARBA00023027"/>
    </source>
</evidence>
<dbReference type="Gene3D" id="1.20.1090.10">
    <property type="entry name" value="Dehydroquinate synthase-like - alpha domain"/>
    <property type="match status" value="1"/>
</dbReference>
<keyword evidence="1" id="KW-0963">Cytoplasm</keyword>
<keyword evidence="6 12" id="KW-0520">NAD</keyword>
<feature type="binding site" evidence="12">
    <location>
        <position position="127"/>
    </location>
    <ligand>
        <name>NAD(+)</name>
        <dbReference type="ChEBI" id="CHEBI:57540"/>
    </ligand>
</feature>
<evidence type="ECO:0000256" key="10">
    <source>
        <dbReference type="PIRSR" id="PIRSR000112-1"/>
    </source>
</evidence>
<organism evidence="13 14">
    <name type="scientific">Nocardioides silvaticus</name>
    <dbReference type="NCBI Taxonomy" id="2201891"/>
    <lineage>
        <taxon>Bacteria</taxon>
        <taxon>Bacillati</taxon>
        <taxon>Actinomycetota</taxon>
        <taxon>Actinomycetes</taxon>
        <taxon>Propionibacteriales</taxon>
        <taxon>Nocardioidaceae</taxon>
        <taxon>Nocardioides</taxon>
    </lineage>
</organism>
<dbReference type="PANTHER" id="PTHR43616">
    <property type="entry name" value="GLYCEROL DEHYDROGENASE"/>
    <property type="match status" value="1"/>
</dbReference>
<dbReference type="Gene3D" id="3.40.50.1970">
    <property type="match status" value="1"/>
</dbReference>
<keyword evidence="9" id="KW-1208">Phospholipid metabolism</keyword>
<evidence type="ECO:0000256" key="2">
    <source>
        <dbReference type="ARBA" id="ARBA00022516"/>
    </source>
</evidence>
<evidence type="ECO:0000313" key="14">
    <source>
        <dbReference type="Proteomes" id="UP000245507"/>
    </source>
</evidence>
<dbReference type="InterPro" id="IPR016205">
    <property type="entry name" value="Glycerol_DH"/>
</dbReference>
<proteinExistence type="predicted"/>
<keyword evidence="10" id="KW-0862">Zinc</keyword>
<dbReference type="PIRSF" id="PIRSF000112">
    <property type="entry name" value="Glycerol_dehydrogenase"/>
    <property type="match status" value="1"/>
</dbReference>
<keyword evidence="7" id="KW-0443">Lipid metabolism</keyword>
<dbReference type="AlphaFoldDB" id="A0A316TQF0"/>
<keyword evidence="5" id="KW-0560">Oxidoreductase</keyword>
<evidence type="ECO:0000256" key="5">
    <source>
        <dbReference type="ARBA" id="ARBA00023002"/>
    </source>
</evidence>
<gene>
    <name evidence="13" type="ORF">DJ010_02150</name>
</gene>
<feature type="binding site" evidence="10">
    <location>
        <position position="248"/>
    </location>
    <ligand>
        <name>glycerol</name>
        <dbReference type="ChEBI" id="CHEBI:17754"/>
    </ligand>
</feature>